<evidence type="ECO:0000256" key="1">
    <source>
        <dbReference type="SAM" id="MobiDB-lite"/>
    </source>
</evidence>
<name>A0AAD6XBY0_9AGAR</name>
<dbReference type="EMBL" id="JARJCM010000012">
    <property type="protein sequence ID" value="KAJ7042381.1"/>
    <property type="molecule type" value="Genomic_DNA"/>
</dbReference>
<proteinExistence type="predicted"/>
<evidence type="ECO:0000313" key="3">
    <source>
        <dbReference type="Proteomes" id="UP001218188"/>
    </source>
</evidence>
<accession>A0AAD6XBY0</accession>
<feature type="region of interest" description="Disordered" evidence="1">
    <location>
        <begin position="1"/>
        <end position="21"/>
    </location>
</feature>
<organism evidence="2 3">
    <name type="scientific">Mycena alexandri</name>
    <dbReference type="NCBI Taxonomy" id="1745969"/>
    <lineage>
        <taxon>Eukaryota</taxon>
        <taxon>Fungi</taxon>
        <taxon>Dikarya</taxon>
        <taxon>Basidiomycota</taxon>
        <taxon>Agaricomycotina</taxon>
        <taxon>Agaricomycetes</taxon>
        <taxon>Agaricomycetidae</taxon>
        <taxon>Agaricales</taxon>
        <taxon>Marasmiineae</taxon>
        <taxon>Mycenaceae</taxon>
        <taxon>Mycena</taxon>
    </lineage>
</organism>
<reference evidence="2" key="1">
    <citation type="submission" date="2023-03" db="EMBL/GenBank/DDBJ databases">
        <title>Massive genome expansion in bonnet fungi (Mycena s.s.) driven by repeated elements and novel gene families across ecological guilds.</title>
        <authorList>
            <consortium name="Lawrence Berkeley National Laboratory"/>
            <person name="Harder C.B."/>
            <person name="Miyauchi S."/>
            <person name="Viragh M."/>
            <person name="Kuo A."/>
            <person name="Thoen E."/>
            <person name="Andreopoulos B."/>
            <person name="Lu D."/>
            <person name="Skrede I."/>
            <person name="Drula E."/>
            <person name="Henrissat B."/>
            <person name="Morin E."/>
            <person name="Kohler A."/>
            <person name="Barry K."/>
            <person name="LaButti K."/>
            <person name="Morin E."/>
            <person name="Salamov A."/>
            <person name="Lipzen A."/>
            <person name="Mereny Z."/>
            <person name="Hegedus B."/>
            <person name="Baldrian P."/>
            <person name="Stursova M."/>
            <person name="Weitz H."/>
            <person name="Taylor A."/>
            <person name="Grigoriev I.V."/>
            <person name="Nagy L.G."/>
            <person name="Martin F."/>
            <person name="Kauserud H."/>
        </authorList>
    </citation>
    <scope>NUCLEOTIDE SEQUENCE</scope>
    <source>
        <strain evidence="2">CBHHK200</strain>
    </source>
</reference>
<gene>
    <name evidence="2" type="ORF">C8F04DRAFT_75564</name>
</gene>
<dbReference type="Proteomes" id="UP001218188">
    <property type="component" value="Unassembled WGS sequence"/>
</dbReference>
<dbReference type="AlphaFoldDB" id="A0AAD6XBY0"/>
<keyword evidence="3" id="KW-1185">Reference proteome</keyword>
<protein>
    <submittedName>
        <fullName evidence="2">Uncharacterized protein</fullName>
    </submittedName>
</protein>
<comment type="caution">
    <text evidence="2">The sequence shown here is derived from an EMBL/GenBank/DDBJ whole genome shotgun (WGS) entry which is preliminary data.</text>
</comment>
<evidence type="ECO:0000313" key="2">
    <source>
        <dbReference type="EMBL" id="KAJ7042381.1"/>
    </source>
</evidence>
<sequence length="135" mass="14988">MRVCSSSLKHHSSHLGSSHTFGGVQHDPFPNIVPELNDPSNLESVAHFDTTNLHFDNNVATEYISGTTQNPLVVGFNDTTNSDKRTFGSDGKMLLCNHSSTRLPSLRRHALHCSRACLIRSQWSSAQRRYHSNAS</sequence>